<dbReference type="GO" id="GO:0004357">
    <property type="term" value="F:glutamate-cysteine ligase activity"/>
    <property type="evidence" value="ECO:0007669"/>
    <property type="project" value="UniProtKB-EC"/>
</dbReference>
<dbReference type="NCBIfam" id="TIGR02050">
    <property type="entry name" value="gshA_cyan_rel"/>
    <property type="match status" value="1"/>
</dbReference>
<dbReference type="Pfam" id="PF04107">
    <property type="entry name" value="GCS2"/>
    <property type="match status" value="1"/>
</dbReference>
<proteinExistence type="inferred from homology"/>
<dbReference type="InterPro" id="IPR014746">
    <property type="entry name" value="Gln_synth/guanido_kin_cat_dom"/>
</dbReference>
<name>A0A1E2RWE6_9HYPH</name>
<keyword evidence="3 4" id="KW-0067">ATP-binding</keyword>
<dbReference type="InterPro" id="IPR011793">
    <property type="entry name" value="YbdK"/>
</dbReference>
<dbReference type="GO" id="GO:0005524">
    <property type="term" value="F:ATP binding"/>
    <property type="evidence" value="ECO:0007669"/>
    <property type="project" value="UniProtKB-KW"/>
</dbReference>
<evidence type="ECO:0000256" key="2">
    <source>
        <dbReference type="ARBA" id="ARBA00022741"/>
    </source>
</evidence>
<dbReference type="HAMAP" id="MF_01609">
    <property type="entry name" value="Glu_cys_ligase_2"/>
    <property type="match status" value="1"/>
</dbReference>
<organism evidence="5 6">
    <name type="scientific">Methyloligella halotolerans</name>
    <dbReference type="NCBI Taxonomy" id="1177755"/>
    <lineage>
        <taxon>Bacteria</taxon>
        <taxon>Pseudomonadati</taxon>
        <taxon>Pseudomonadota</taxon>
        <taxon>Alphaproteobacteria</taxon>
        <taxon>Hyphomicrobiales</taxon>
        <taxon>Hyphomicrobiaceae</taxon>
        <taxon>Methyloligella</taxon>
    </lineage>
</organism>
<dbReference type="PATRIC" id="fig|1177755.3.peg.2701"/>
<dbReference type="Gene3D" id="3.30.590.20">
    <property type="match status" value="1"/>
</dbReference>
<dbReference type="PANTHER" id="PTHR36510">
    <property type="entry name" value="GLUTAMATE--CYSTEINE LIGASE 2-RELATED"/>
    <property type="match status" value="1"/>
</dbReference>
<dbReference type="PANTHER" id="PTHR36510:SF1">
    <property type="entry name" value="GLUTAMATE--CYSTEINE LIGASE 2-RELATED"/>
    <property type="match status" value="1"/>
</dbReference>
<dbReference type="InterPro" id="IPR050141">
    <property type="entry name" value="GCL_type2/YbdK_subfam"/>
</dbReference>
<protein>
    <recommendedName>
        <fullName evidence="4">Putative glutamate--cysteine ligase 2</fullName>
        <ecNumber evidence="4">6.3.2.2</ecNumber>
    </recommendedName>
    <alternativeName>
        <fullName evidence="4">Gamma-glutamylcysteine synthetase 2</fullName>
        <shortName evidence="4">GCS 2</shortName>
        <shortName evidence="4">Gamma-GCS 2</shortName>
    </alternativeName>
</protein>
<dbReference type="RefSeq" id="WP_069095866.1">
    <property type="nucleotide sequence ID" value="NZ_MASI01000007.1"/>
</dbReference>
<evidence type="ECO:0000313" key="5">
    <source>
        <dbReference type="EMBL" id="ODA66554.1"/>
    </source>
</evidence>
<dbReference type="EMBL" id="MASI01000007">
    <property type="protein sequence ID" value="ODA66554.1"/>
    <property type="molecule type" value="Genomic_DNA"/>
</dbReference>
<dbReference type="OrthoDB" id="9769628at2"/>
<dbReference type="STRING" id="1177755.A7A08_02678"/>
<comment type="caution">
    <text evidence="5">The sequence shown here is derived from an EMBL/GenBank/DDBJ whole genome shotgun (WGS) entry which is preliminary data.</text>
</comment>
<dbReference type="Proteomes" id="UP000095087">
    <property type="component" value="Unassembled WGS sequence"/>
</dbReference>
<evidence type="ECO:0000313" key="6">
    <source>
        <dbReference type="Proteomes" id="UP000095087"/>
    </source>
</evidence>
<comment type="catalytic activity">
    <reaction evidence="4">
        <text>L-cysteine + L-glutamate + ATP = gamma-L-glutamyl-L-cysteine + ADP + phosphate + H(+)</text>
        <dbReference type="Rhea" id="RHEA:13285"/>
        <dbReference type="ChEBI" id="CHEBI:15378"/>
        <dbReference type="ChEBI" id="CHEBI:29985"/>
        <dbReference type="ChEBI" id="CHEBI:30616"/>
        <dbReference type="ChEBI" id="CHEBI:35235"/>
        <dbReference type="ChEBI" id="CHEBI:43474"/>
        <dbReference type="ChEBI" id="CHEBI:58173"/>
        <dbReference type="ChEBI" id="CHEBI:456216"/>
        <dbReference type="EC" id="6.3.2.2"/>
    </reaction>
</comment>
<evidence type="ECO:0000256" key="1">
    <source>
        <dbReference type="ARBA" id="ARBA00022598"/>
    </source>
</evidence>
<keyword evidence="1 4" id="KW-0436">Ligase</keyword>
<keyword evidence="2 4" id="KW-0547">Nucleotide-binding</keyword>
<comment type="function">
    <text evidence="4">ATP-dependent carboxylate-amine ligase which exhibits weak glutamate--cysteine ligase activity.</text>
</comment>
<evidence type="ECO:0000256" key="3">
    <source>
        <dbReference type="ARBA" id="ARBA00022840"/>
    </source>
</evidence>
<dbReference type="EC" id="6.3.2.2" evidence="4"/>
<reference evidence="5 6" key="1">
    <citation type="submission" date="2016-07" db="EMBL/GenBank/DDBJ databases">
        <title>Draft genome sequence of Methyloligella halotolerans C2T (VKM B-2706T=CCUG 61687T=DSM 25045T), a halotolerant polyhydroxybutyrate accumulating methylotroph.</title>
        <authorList>
            <person name="Vasilenko O.V."/>
            <person name="Doronina N.V."/>
            <person name="Poroshina M.N."/>
            <person name="Tarlachkov S.V."/>
            <person name="Trotsenko Y.A."/>
        </authorList>
    </citation>
    <scope>NUCLEOTIDE SEQUENCE [LARGE SCALE GENOMIC DNA]</scope>
    <source>
        <strain evidence="5 6">VKM B-2706</strain>
    </source>
</reference>
<accession>A0A1E2RWE6</accession>
<gene>
    <name evidence="5" type="ORF">A7A08_02678</name>
</gene>
<keyword evidence="6" id="KW-1185">Reference proteome</keyword>
<dbReference type="AlphaFoldDB" id="A0A1E2RWE6"/>
<comment type="similarity">
    <text evidence="4">Belongs to the glutamate--cysteine ligase type 2 family. YbdK subfamily.</text>
</comment>
<evidence type="ECO:0000256" key="4">
    <source>
        <dbReference type="HAMAP-Rule" id="MF_01609"/>
    </source>
</evidence>
<dbReference type="NCBIfam" id="NF010039">
    <property type="entry name" value="PRK13515.1"/>
    <property type="match status" value="1"/>
</dbReference>
<dbReference type="InterPro" id="IPR006336">
    <property type="entry name" value="GCS2"/>
</dbReference>
<sequence>MDRPSFTIGIEEEYLLVNPETRDLEPSPPAELLEKCEEALGDHVSPELLRAQIEVATPVCTSIAEARSEVIRLRRTVAEIAEEFGLGLIAASTHPFAEWERQQTTAKERYLSLADDLQQIAHRMLTCGMHVHIGVEDEELRVDLMNQASYFLPHLLALSTSSPFWEGRSTGLKSYRLSVMDELPRTGVPQQFSSWGEYKRTVDVLVNAGLIEDASKLWWDLRPSARFPTVEMRVTDICPLVEDSIAIAAIFACICRMLFRLRRQNQRWRSYPPVLIRENRWRAQRYGAEEGLVDFGKGRLVPFAELLEELLVLVREDAEELGCLAEVEHTRTIMERGTSADRQIERFIALQEAGAGQKEALQGVVDLIREETTISPKAKSSV</sequence>
<dbReference type="SUPFAM" id="SSF55931">
    <property type="entry name" value="Glutamine synthetase/guanido kinase"/>
    <property type="match status" value="1"/>
</dbReference>
<dbReference type="GO" id="GO:0042398">
    <property type="term" value="P:modified amino acid biosynthetic process"/>
    <property type="evidence" value="ECO:0007669"/>
    <property type="project" value="InterPro"/>
</dbReference>